<feature type="compositionally biased region" description="Polar residues" evidence="1">
    <location>
        <begin position="8"/>
        <end position="19"/>
    </location>
</feature>
<dbReference type="InterPro" id="IPR036613">
    <property type="entry name" value="MHCII_invariant_trimer_sf"/>
</dbReference>
<accession>A0A0M3WMA0</accession>
<keyword evidence="2" id="KW-0472">Membrane</keyword>
<dbReference type="InterPro" id="IPR022339">
    <property type="entry name" value="MHC_II-assoc_invar_chain"/>
</dbReference>
<dbReference type="EMBL" id="KP297828">
    <property type="protein sequence ID" value="AKL90497.1"/>
    <property type="molecule type" value="mRNA"/>
</dbReference>
<dbReference type="GO" id="GO:0042289">
    <property type="term" value="F:MHC class II protein binding"/>
    <property type="evidence" value="ECO:0007669"/>
    <property type="project" value="InterPro"/>
</dbReference>
<name>A0A0M3WMA0_PRODO</name>
<dbReference type="GO" id="GO:0006886">
    <property type="term" value="P:intracellular protein transport"/>
    <property type="evidence" value="ECO:0007669"/>
    <property type="project" value="InterPro"/>
</dbReference>
<dbReference type="GO" id="GO:0019882">
    <property type="term" value="P:antigen processing and presentation"/>
    <property type="evidence" value="ECO:0007669"/>
    <property type="project" value="InterPro"/>
</dbReference>
<feature type="domain" description="MHC class II-associated invariant chain trimerisation" evidence="3">
    <location>
        <begin position="122"/>
        <end position="177"/>
    </location>
</feature>
<dbReference type="PIRSF" id="PIRSF001992">
    <property type="entry name" value="CD74_antigen"/>
    <property type="match status" value="1"/>
</dbReference>
<protein>
    <submittedName>
        <fullName evidence="5">CD74</fullName>
    </submittedName>
</protein>
<dbReference type="InterPro" id="IPR015386">
    <property type="entry name" value="MHC_II-assoc_invar/CLIP_MHC-bd"/>
</dbReference>
<dbReference type="Pfam" id="PF08831">
    <property type="entry name" value="MHCassoc_trimer"/>
    <property type="match status" value="1"/>
</dbReference>
<dbReference type="InterPro" id="IPR043530">
    <property type="entry name" value="CD74_antigen"/>
</dbReference>
<dbReference type="Gene3D" id="1.10.870.10">
    <property type="entry name" value="MHC class II-associated invariant chain, trimerisation domain"/>
    <property type="match status" value="1"/>
</dbReference>
<reference evidence="5" key="1">
    <citation type="journal article" date="2015" name="Curr. Biol.">
        <title>African Lungfish Reveal the Evolutionary Origins of Organized Mucosal Lymphoid Tissue in Vertebrates.</title>
        <authorList>
            <person name="Tacchi L."/>
            <person name="Larragoite E.T."/>
            <person name="Munoz P."/>
            <person name="Amemiya C.T."/>
            <person name="Salinas I."/>
        </authorList>
    </citation>
    <scope>NUCLEOTIDE SEQUENCE</scope>
</reference>
<dbReference type="GO" id="GO:0016020">
    <property type="term" value="C:membrane"/>
    <property type="evidence" value="ECO:0007669"/>
    <property type="project" value="InterPro"/>
</dbReference>
<feature type="region of interest" description="Disordered" evidence="1">
    <location>
        <begin position="1"/>
        <end position="22"/>
    </location>
</feature>
<keyword evidence="2" id="KW-1133">Transmembrane helix</keyword>
<dbReference type="PRINTS" id="PR01990">
    <property type="entry name" value="CD74ANTIGEN"/>
</dbReference>
<evidence type="ECO:0000256" key="1">
    <source>
        <dbReference type="SAM" id="MobiDB-lite"/>
    </source>
</evidence>
<dbReference type="GO" id="GO:0070206">
    <property type="term" value="P:protein trimerization"/>
    <property type="evidence" value="ECO:0007669"/>
    <property type="project" value="InterPro"/>
</dbReference>
<dbReference type="GO" id="GO:0006955">
    <property type="term" value="P:immune response"/>
    <property type="evidence" value="ECO:0007669"/>
    <property type="project" value="InterPro"/>
</dbReference>
<feature type="non-terminal residue" evidence="5">
    <location>
        <position position="195"/>
    </location>
</feature>
<dbReference type="SUPFAM" id="SSF48305">
    <property type="entry name" value="Class II MHC-associated invariant chain ectoplasmic trimerization domain"/>
    <property type="match status" value="1"/>
</dbReference>
<evidence type="ECO:0000259" key="4">
    <source>
        <dbReference type="Pfam" id="PF09307"/>
    </source>
</evidence>
<dbReference type="InterPro" id="IPR011988">
    <property type="entry name" value="MHC_II-assoc_invariant_trimer"/>
</dbReference>
<dbReference type="Pfam" id="PF09307">
    <property type="entry name" value="MHC2-interact"/>
    <property type="match status" value="1"/>
</dbReference>
<dbReference type="GO" id="GO:0035718">
    <property type="term" value="F:macrophage migration inhibitory factor binding"/>
    <property type="evidence" value="ECO:0007669"/>
    <property type="project" value="InterPro"/>
</dbReference>
<evidence type="ECO:0000256" key="2">
    <source>
        <dbReference type="SAM" id="Phobius"/>
    </source>
</evidence>
<evidence type="ECO:0000259" key="3">
    <source>
        <dbReference type="Pfam" id="PF08831"/>
    </source>
</evidence>
<feature type="domain" description="MHC class II-associated invariant chain/CLIP MHC II-interacting" evidence="4">
    <location>
        <begin position="3"/>
        <end position="104"/>
    </location>
</feature>
<dbReference type="AlphaFoldDB" id="A0A0M3WMA0"/>
<feature type="transmembrane region" description="Helical" evidence="2">
    <location>
        <begin position="37"/>
        <end position="59"/>
    </location>
</feature>
<sequence>MAEEEQRTLLNNQPTNADSVVSIDGSENRSRANGIKWASISVFVALLIAGQAICIYYVLQQQGQITTLQTKSINLQQEMIKRPVQRPVPPKKLKMAMFHMPLAFSEDFVEKEKRANSNNMTTEEKVEFFLKKWNPDMSSPKLEKTFLENLNQLKFKMDFGEWMTFESWMKQWLLFQQLLKTNEVPSPPGPPSETE</sequence>
<evidence type="ECO:0000313" key="5">
    <source>
        <dbReference type="EMBL" id="AKL90497.1"/>
    </source>
</evidence>
<keyword evidence="2" id="KW-0812">Transmembrane</keyword>
<organism evidence="5">
    <name type="scientific">Protopterus dolloi</name>
    <name type="common">Slender lungfish</name>
    <dbReference type="NCBI Taxonomy" id="27779"/>
    <lineage>
        <taxon>Eukaryota</taxon>
        <taxon>Metazoa</taxon>
        <taxon>Chordata</taxon>
        <taxon>Craniata</taxon>
        <taxon>Vertebrata</taxon>
        <taxon>Euteleostomi</taxon>
        <taxon>Dipnomorpha</taxon>
        <taxon>Ceratodontiformes</taxon>
        <taxon>Lepidosirenoidei</taxon>
        <taxon>Protopteridae</taxon>
        <taxon>Protopterus</taxon>
    </lineage>
</organism>
<proteinExistence type="evidence at transcript level"/>